<accession>A0A553NPD3</accession>
<proteinExistence type="predicted"/>
<evidence type="ECO:0000256" key="3">
    <source>
        <dbReference type="SAM" id="SignalP"/>
    </source>
</evidence>
<name>A0A553NPD3_TIGCA</name>
<evidence type="ECO:0000313" key="5">
    <source>
        <dbReference type="Proteomes" id="UP000318571"/>
    </source>
</evidence>
<evidence type="ECO:0000313" key="4">
    <source>
        <dbReference type="EMBL" id="TRY67294.1"/>
    </source>
</evidence>
<protein>
    <submittedName>
        <fullName evidence="4">Uncharacterized protein</fullName>
    </submittedName>
</protein>
<gene>
    <name evidence="4" type="ORF">TCAL_05170</name>
</gene>
<evidence type="ECO:0000256" key="2">
    <source>
        <dbReference type="SAM" id="Phobius"/>
    </source>
</evidence>
<reference evidence="4 5" key="1">
    <citation type="journal article" date="2018" name="Nat. Ecol. Evol.">
        <title>Genomic signatures of mitonuclear coevolution across populations of Tigriopus californicus.</title>
        <authorList>
            <person name="Barreto F.S."/>
            <person name="Watson E.T."/>
            <person name="Lima T.G."/>
            <person name="Willett C.S."/>
            <person name="Edmands S."/>
            <person name="Li W."/>
            <person name="Burton R.S."/>
        </authorList>
    </citation>
    <scope>NUCLEOTIDE SEQUENCE [LARGE SCALE GENOMIC DNA]</scope>
    <source>
        <strain evidence="4 5">San Diego</strain>
    </source>
</reference>
<feature type="compositionally biased region" description="Acidic residues" evidence="1">
    <location>
        <begin position="28"/>
        <end position="42"/>
    </location>
</feature>
<keyword evidence="5" id="KW-1185">Reference proteome</keyword>
<feature type="chain" id="PRO_5021802888" evidence="3">
    <location>
        <begin position="27"/>
        <end position="68"/>
    </location>
</feature>
<dbReference type="EMBL" id="VCGU01000011">
    <property type="protein sequence ID" value="TRY67294.1"/>
    <property type="molecule type" value="Genomic_DNA"/>
</dbReference>
<sequence>MPNSDMRSLILLALLAMVLAMAFAEADPQPEGEADSESEPEGEPYNGAGGMTPLASLLFSALAYALYQ</sequence>
<organism evidence="4 5">
    <name type="scientific">Tigriopus californicus</name>
    <name type="common">Marine copepod</name>
    <dbReference type="NCBI Taxonomy" id="6832"/>
    <lineage>
        <taxon>Eukaryota</taxon>
        <taxon>Metazoa</taxon>
        <taxon>Ecdysozoa</taxon>
        <taxon>Arthropoda</taxon>
        <taxon>Crustacea</taxon>
        <taxon>Multicrustacea</taxon>
        <taxon>Hexanauplia</taxon>
        <taxon>Copepoda</taxon>
        <taxon>Harpacticoida</taxon>
        <taxon>Harpacticidae</taxon>
        <taxon>Tigriopus</taxon>
    </lineage>
</organism>
<keyword evidence="2" id="KW-0812">Transmembrane</keyword>
<feature type="signal peptide" evidence="3">
    <location>
        <begin position="1"/>
        <end position="26"/>
    </location>
</feature>
<feature type="transmembrane region" description="Helical" evidence="2">
    <location>
        <begin position="48"/>
        <end position="67"/>
    </location>
</feature>
<comment type="caution">
    <text evidence="4">The sequence shown here is derived from an EMBL/GenBank/DDBJ whole genome shotgun (WGS) entry which is preliminary data.</text>
</comment>
<keyword evidence="2" id="KW-1133">Transmembrane helix</keyword>
<dbReference type="Proteomes" id="UP000318571">
    <property type="component" value="Chromosome 4"/>
</dbReference>
<keyword evidence="3" id="KW-0732">Signal</keyword>
<dbReference type="AlphaFoldDB" id="A0A553NPD3"/>
<keyword evidence="2" id="KW-0472">Membrane</keyword>
<feature type="region of interest" description="Disordered" evidence="1">
    <location>
        <begin position="27"/>
        <end position="49"/>
    </location>
</feature>
<evidence type="ECO:0000256" key="1">
    <source>
        <dbReference type="SAM" id="MobiDB-lite"/>
    </source>
</evidence>